<dbReference type="InterPro" id="IPR036047">
    <property type="entry name" value="F-box-like_dom_sf"/>
</dbReference>
<dbReference type="Proteomes" id="UP000054248">
    <property type="component" value="Unassembled WGS sequence"/>
</dbReference>
<dbReference type="Gene3D" id="3.80.10.10">
    <property type="entry name" value="Ribonuclease Inhibitor"/>
    <property type="match status" value="1"/>
</dbReference>
<dbReference type="AlphaFoldDB" id="A0A0C3KUM0"/>
<dbReference type="HOGENOM" id="CLU_055177_0_0_1"/>
<name>A0A0C3KUM0_9AGAM</name>
<dbReference type="SUPFAM" id="SSF52047">
    <property type="entry name" value="RNI-like"/>
    <property type="match status" value="1"/>
</dbReference>
<reference evidence="2" key="2">
    <citation type="submission" date="2015-01" db="EMBL/GenBank/DDBJ databases">
        <title>Evolutionary Origins and Diversification of the Mycorrhizal Mutualists.</title>
        <authorList>
            <consortium name="DOE Joint Genome Institute"/>
            <consortium name="Mycorrhizal Genomics Consortium"/>
            <person name="Kohler A."/>
            <person name="Kuo A."/>
            <person name="Nagy L.G."/>
            <person name="Floudas D."/>
            <person name="Copeland A."/>
            <person name="Barry K.W."/>
            <person name="Cichocki N."/>
            <person name="Veneault-Fourrey C."/>
            <person name="LaButti K."/>
            <person name="Lindquist E.A."/>
            <person name="Lipzen A."/>
            <person name="Lundell T."/>
            <person name="Morin E."/>
            <person name="Murat C."/>
            <person name="Riley R."/>
            <person name="Ohm R."/>
            <person name="Sun H."/>
            <person name="Tunlid A."/>
            <person name="Henrissat B."/>
            <person name="Grigoriev I.V."/>
            <person name="Hibbett D.S."/>
            <person name="Martin F."/>
        </authorList>
    </citation>
    <scope>NUCLEOTIDE SEQUENCE [LARGE SCALE GENOMIC DNA]</scope>
    <source>
        <strain evidence="2">MUT 4182</strain>
    </source>
</reference>
<protein>
    <submittedName>
        <fullName evidence="1">Uncharacterized protein</fullName>
    </submittedName>
</protein>
<proteinExistence type="predicted"/>
<accession>A0A0C3KUM0</accession>
<evidence type="ECO:0000313" key="1">
    <source>
        <dbReference type="EMBL" id="KIO25203.1"/>
    </source>
</evidence>
<evidence type="ECO:0000313" key="2">
    <source>
        <dbReference type="Proteomes" id="UP000054248"/>
    </source>
</evidence>
<sequence length="442" mass="50158">MTTATQPALDQESLAHPKRTLHVLDLPYDILYLIITFTWIDPGQEFPVVLSHVCRLWRQYALDTPGFWASLTFKNSIPEIEKYQTWLERSKDSPFDLKIGSKPFTGASIKHAKAILRLIFPHVQRLRSLQVNNIPLKIMQVIFDRLNDVHLPSLETLHVEWVWSIIIDRRTVNRKFKPFRHGDAANLKHVTLRWASYDYVVHRFRNLETLDIVIQCSRNSSRGKAKTVQNILSLLPDLRILRILIEQGSWPEPRSGITVLPPLTHSSLEALHLGASQDEVDTIVCALILPSLRRLCGRFENDAYISTFCLPTLGLARPYPNLLHLQLYAPRAYGEPGSVVGLRDMEFFERALGGLPQLQSLTLSGINLENNKHLICLTRTCPQLKKLVFRSCSGPAVKEVRAMIQNRRDPKGMGSNSLEYLQIDDSAVNVQDLRVGLSAGSA</sequence>
<dbReference type="SUPFAM" id="SSF81383">
    <property type="entry name" value="F-box domain"/>
    <property type="match status" value="1"/>
</dbReference>
<organism evidence="1 2">
    <name type="scientific">Tulasnella calospora MUT 4182</name>
    <dbReference type="NCBI Taxonomy" id="1051891"/>
    <lineage>
        <taxon>Eukaryota</taxon>
        <taxon>Fungi</taxon>
        <taxon>Dikarya</taxon>
        <taxon>Basidiomycota</taxon>
        <taxon>Agaricomycotina</taxon>
        <taxon>Agaricomycetes</taxon>
        <taxon>Cantharellales</taxon>
        <taxon>Tulasnellaceae</taxon>
        <taxon>Tulasnella</taxon>
    </lineage>
</organism>
<dbReference type="InterPro" id="IPR032675">
    <property type="entry name" value="LRR_dom_sf"/>
</dbReference>
<keyword evidence="2" id="KW-1185">Reference proteome</keyword>
<dbReference type="EMBL" id="KN823046">
    <property type="protein sequence ID" value="KIO25203.1"/>
    <property type="molecule type" value="Genomic_DNA"/>
</dbReference>
<gene>
    <name evidence="1" type="ORF">M407DRAFT_25427</name>
</gene>
<dbReference type="PANTHER" id="PTHR38926">
    <property type="entry name" value="F-BOX DOMAIN CONTAINING PROTEIN, EXPRESSED"/>
    <property type="match status" value="1"/>
</dbReference>
<reference evidence="1 2" key="1">
    <citation type="submission" date="2014-04" db="EMBL/GenBank/DDBJ databases">
        <authorList>
            <consortium name="DOE Joint Genome Institute"/>
            <person name="Kuo A."/>
            <person name="Girlanda M."/>
            <person name="Perotto S."/>
            <person name="Kohler A."/>
            <person name="Nagy L.G."/>
            <person name="Floudas D."/>
            <person name="Copeland A."/>
            <person name="Barry K.W."/>
            <person name="Cichocki N."/>
            <person name="Veneault-Fourrey C."/>
            <person name="LaButti K."/>
            <person name="Lindquist E.A."/>
            <person name="Lipzen A."/>
            <person name="Lundell T."/>
            <person name="Morin E."/>
            <person name="Murat C."/>
            <person name="Sun H."/>
            <person name="Tunlid A."/>
            <person name="Henrissat B."/>
            <person name="Grigoriev I.V."/>
            <person name="Hibbett D.S."/>
            <person name="Martin F."/>
            <person name="Nordberg H.P."/>
            <person name="Cantor M.N."/>
            <person name="Hua S.X."/>
        </authorList>
    </citation>
    <scope>NUCLEOTIDE SEQUENCE [LARGE SCALE GENOMIC DNA]</scope>
    <source>
        <strain evidence="1 2">MUT 4182</strain>
    </source>
</reference>
<dbReference type="OrthoDB" id="2269034at2759"/>
<dbReference type="PANTHER" id="PTHR38926:SF5">
    <property type="entry name" value="F-BOX AND LEUCINE-RICH REPEAT PROTEIN 6"/>
    <property type="match status" value="1"/>
</dbReference>